<reference evidence="19" key="1">
    <citation type="submission" date="2022-03" db="EMBL/GenBank/DDBJ databases">
        <title>A functionally conserved STORR gene fusion in Papaver species that diverged 16.8 million years ago.</title>
        <authorList>
            <person name="Catania T."/>
        </authorList>
    </citation>
    <scope>NUCLEOTIDE SEQUENCE</scope>
    <source>
        <strain evidence="19">S-191538</strain>
    </source>
</reference>
<dbReference type="GO" id="GO:0005524">
    <property type="term" value="F:ATP binding"/>
    <property type="evidence" value="ECO:0007669"/>
    <property type="project" value="UniProtKB-UniRule"/>
</dbReference>
<dbReference type="InterPro" id="IPR023299">
    <property type="entry name" value="ATPase_P-typ_cyto_dom_N"/>
</dbReference>
<dbReference type="InterPro" id="IPR023298">
    <property type="entry name" value="ATPase_P-typ_TM_dom_sf"/>
</dbReference>
<dbReference type="PRINTS" id="PR00120">
    <property type="entry name" value="HATPASE"/>
</dbReference>
<dbReference type="InterPro" id="IPR059000">
    <property type="entry name" value="ATPase_P-type_domA"/>
</dbReference>
<feature type="transmembrane region" description="Helical" evidence="17">
    <location>
        <begin position="826"/>
        <end position="850"/>
    </location>
</feature>
<dbReference type="SUPFAM" id="SSF81653">
    <property type="entry name" value="Calcium ATPase, transduction domain A"/>
    <property type="match status" value="1"/>
</dbReference>
<dbReference type="SUPFAM" id="SSF81660">
    <property type="entry name" value="Metal cation-transporting ATPase, ATP-binding domain N"/>
    <property type="match status" value="1"/>
</dbReference>
<keyword evidence="8 17" id="KW-0547">Nucleotide-binding</keyword>
<keyword evidence="12 17" id="KW-1133">Transmembrane helix</keyword>
<comment type="subcellular location">
    <subcellularLocation>
        <location evidence="17">Cell membrane</location>
        <topology evidence="17">Multi-pass membrane protein</topology>
    </subcellularLocation>
    <subcellularLocation>
        <location evidence="2">Membrane</location>
        <topology evidence="2">Multi-pass membrane protein</topology>
    </subcellularLocation>
</comment>
<keyword evidence="14 17" id="KW-0472">Membrane</keyword>
<evidence type="ECO:0000256" key="10">
    <source>
        <dbReference type="ARBA" id="ARBA00022842"/>
    </source>
</evidence>
<evidence type="ECO:0000313" key="19">
    <source>
        <dbReference type="EMBL" id="MCL7050050.1"/>
    </source>
</evidence>
<dbReference type="InterPro" id="IPR006534">
    <property type="entry name" value="P-type_ATPase_IIIA"/>
</dbReference>
<keyword evidence="17" id="KW-0375">Hydrogen ion transport</keyword>
<evidence type="ECO:0000256" key="12">
    <source>
        <dbReference type="ARBA" id="ARBA00022989"/>
    </source>
</evidence>
<dbReference type="InterPro" id="IPR036412">
    <property type="entry name" value="HAD-like_sf"/>
</dbReference>
<evidence type="ECO:0000256" key="6">
    <source>
        <dbReference type="ARBA" id="ARBA00022692"/>
    </source>
</evidence>
<dbReference type="NCBIfam" id="TIGR01494">
    <property type="entry name" value="ATPase_P-type"/>
    <property type="match status" value="2"/>
</dbReference>
<protein>
    <recommendedName>
        <fullName evidence="16 17">Plasma membrane ATPase</fullName>
        <ecNumber evidence="4 17">7.1.2.1</ecNumber>
    </recommendedName>
</protein>
<keyword evidence="9 17" id="KW-0067">ATP-binding</keyword>
<evidence type="ECO:0000256" key="13">
    <source>
        <dbReference type="ARBA" id="ARBA00023065"/>
    </source>
</evidence>
<feature type="transmembrane region" description="Helical" evidence="17">
    <location>
        <begin position="70"/>
        <end position="93"/>
    </location>
</feature>
<evidence type="ECO:0000256" key="15">
    <source>
        <dbReference type="ARBA" id="ARBA00048122"/>
    </source>
</evidence>
<dbReference type="InterPro" id="IPR023214">
    <property type="entry name" value="HAD_sf"/>
</dbReference>
<evidence type="ECO:0000256" key="5">
    <source>
        <dbReference type="ARBA" id="ARBA00022553"/>
    </source>
</evidence>
<feature type="transmembrane region" description="Helical" evidence="17">
    <location>
        <begin position="678"/>
        <end position="697"/>
    </location>
</feature>
<gene>
    <name evidence="19" type="ORF">MKW94_008775</name>
</gene>
<evidence type="ECO:0000256" key="4">
    <source>
        <dbReference type="ARBA" id="ARBA00012476"/>
    </source>
</evidence>
<keyword evidence="5" id="KW-0597">Phosphoprotein</keyword>
<feature type="transmembrane region" description="Helical" evidence="17">
    <location>
        <begin position="99"/>
        <end position="119"/>
    </location>
</feature>
<keyword evidence="17" id="KW-0813">Transport</keyword>
<dbReference type="FunFam" id="3.40.50.1000:FF:000211">
    <property type="entry name" value="Plasma membrane ATPase"/>
    <property type="match status" value="1"/>
</dbReference>
<comment type="caution">
    <text evidence="19">The sequence shown here is derived from an EMBL/GenBank/DDBJ whole genome shotgun (WGS) entry which is preliminary data.</text>
</comment>
<evidence type="ECO:0000256" key="9">
    <source>
        <dbReference type="ARBA" id="ARBA00022840"/>
    </source>
</evidence>
<evidence type="ECO:0000256" key="7">
    <source>
        <dbReference type="ARBA" id="ARBA00022723"/>
    </source>
</evidence>
<feature type="transmembrane region" description="Helical" evidence="17">
    <location>
        <begin position="650"/>
        <end position="672"/>
    </location>
</feature>
<dbReference type="PRINTS" id="PR00119">
    <property type="entry name" value="CATATPASE"/>
</dbReference>
<feature type="non-terminal residue" evidence="19">
    <location>
        <position position="877"/>
    </location>
</feature>
<keyword evidence="10 17" id="KW-0460">Magnesium</keyword>
<proteinExistence type="inferred from homology"/>
<dbReference type="GO" id="GO:0005886">
    <property type="term" value="C:plasma membrane"/>
    <property type="evidence" value="ECO:0007669"/>
    <property type="project" value="UniProtKB-SubCell"/>
</dbReference>
<dbReference type="SUPFAM" id="SSF81665">
    <property type="entry name" value="Calcium ATPase, transmembrane domain M"/>
    <property type="match status" value="1"/>
</dbReference>
<feature type="transmembrane region" description="Helical" evidence="17">
    <location>
        <begin position="283"/>
        <end position="301"/>
    </location>
</feature>
<dbReference type="SUPFAM" id="SSF56784">
    <property type="entry name" value="HAD-like"/>
    <property type="match status" value="1"/>
</dbReference>
<feature type="transmembrane region" description="Helical" evidence="17">
    <location>
        <begin position="251"/>
        <end position="271"/>
    </location>
</feature>
<keyword evidence="13 17" id="KW-0406">Ion transport</keyword>
<evidence type="ECO:0000259" key="18">
    <source>
        <dbReference type="SMART" id="SM00831"/>
    </source>
</evidence>
<dbReference type="AlphaFoldDB" id="A0AA41VZF1"/>
<dbReference type="EMBL" id="JAJJMA010323182">
    <property type="protein sequence ID" value="MCL7050050.1"/>
    <property type="molecule type" value="Genomic_DNA"/>
</dbReference>
<dbReference type="EC" id="7.1.2.1" evidence="4 17"/>
<dbReference type="Gene3D" id="2.70.150.10">
    <property type="entry name" value="Calcium-transporting ATPase, cytoplasmic transduction domain A"/>
    <property type="match status" value="1"/>
</dbReference>
<dbReference type="Pfam" id="PF00690">
    <property type="entry name" value="Cation_ATPase_N"/>
    <property type="match status" value="1"/>
</dbReference>
<dbReference type="GO" id="GO:0008553">
    <property type="term" value="F:P-type proton-exporting transporter activity"/>
    <property type="evidence" value="ECO:0007669"/>
    <property type="project" value="UniProtKB-UniRule"/>
</dbReference>
<dbReference type="Proteomes" id="UP001177140">
    <property type="component" value="Unassembled WGS sequence"/>
</dbReference>
<keyword evidence="7" id="KW-0479">Metal-binding</keyword>
<name>A0AA41VZF1_PAPNU</name>
<comment type="catalytic activity">
    <reaction evidence="15 17">
        <text>ATP + H2O + H(+)(in) = ADP + phosphate + 2 H(+)(out)</text>
        <dbReference type="Rhea" id="RHEA:20852"/>
        <dbReference type="ChEBI" id="CHEBI:15377"/>
        <dbReference type="ChEBI" id="CHEBI:15378"/>
        <dbReference type="ChEBI" id="CHEBI:30616"/>
        <dbReference type="ChEBI" id="CHEBI:43474"/>
        <dbReference type="ChEBI" id="CHEBI:456216"/>
        <dbReference type="EC" id="7.1.2.1"/>
    </reaction>
</comment>
<evidence type="ECO:0000313" key="20">
    <source>
        <dbReference type="Proteomes" id="UP001177140"/>
    </source>
</evidence>
<dbReference type="Gene3D" id="3.40.1110.10">
    <property type="entry name" value="Calcium-transporting ATPase, cytoplasmic domain N"/>
    <property type="match status" value="1"/>
</dbReference>
<comment type="function">
    <text evidence="1">The plasma membrane ATPase of plants and fungi is a hydrogen ion pump. The proton gradient it generates drives the active transport of nutrients by H(+)-symport. The resulting external acidification and/or internal alkinization may mediate growth responses.</text>
</comment>
<comment type="similarity">
    <text evidence="3 17">Belongs to the cation transport ATPase (P-type) (TC 3.A.3) family. Type IIIA subfamily.</text>
</comment>
<evidence type="ECO:0000256" key="1">
    <source>
        <dbReference type="ARBA" id="ARBA00003417"/>
    </source>
</evidence>
<dbReference type="Gene3D" id="3.40.50.1000">
    <property type="entry name" value="HAD superfamily/HAD-like"/>
    <property type="match status" value="1"/>
</dbReference>
<evidence type="ECO:0000256" key="14">
    <source>
        <dbReference type="ARBA" id="ARBA00023136"/>
    </source>
</evidence>
<feature type="domain" description="Cation-transporting P-type ATPase N-terminal" evidence="18">
    <location>
        <begin position="17"/>
        <end position="91"/>
    </location>
</feature>
<evidence type="ECO:0000256" key="2">
    <source>
        <dbReference type="ARBA" id="ARBA00004141"/>
    </source>
</evidence>
<dbReference type="InterPro" id="IPR004014">
    <property type="entry name" value="ATPase_P-typ_cation-transptr_N"/>
</dbReference>
<dbReference type="NCBIfam" id="TIGR01647">
    <property type="entry name" value="ATPase-IIIA_H"/>
    <property type="match status" value="1"/>
</dbReference>
<dbReference type="FunFam" id="2.70.150.10:FF:000042">
    <property type="entry name" value="Plasma membrane ATPase"/>
    <property type="match status" value="1"/>
</dbReference>
<dbReference type="PANTHER" id="PTHR42861">
    <property type="entry name" value="CALCIUM-TRANSPORTING ATPASE"/>
    <property type="match status" value="1"/>
</dbReference>
<sequence length="877" mass="96593">MAGEQPDMEQILIEPQDLMNKSVTRVAELLDTSVNDGLTDAVAAERLNIHGYNKLEVPVKDSRVYKFFAFMWNPFSWAIEVGAILAFAVAIIGNQPQGWPLFLGIAAMLIMRSTVNLVAERYEQSLMQSTMAGLARKVKVLRQQSWIHVDASVLVPGDIISVKLGDIIPADIRLLREDTIQIDQYALTGDCTAIEMKYGDCVFSESTCIKGQSQGLVIATGNRTFFGKPAHIQDTKSVVGHSEKVTSTTTYFCICLVVVALLIEVLVMYVFQKRPYQSINNLLVIIIGGIPVAMPMVLSLSKAITFRRLSKQGALAKRMAAIENLAKMNVLCTNKTGVLTLDTLQVSRNHIKVMDTNANNVLLMAARASSTENKDAIESAIDGALGVQFDRKRLRDDVEEIDFEPVTDTNRCSTFTYNDRSLDGHPMIRVTKGDPEQILTLIQDQTIVERVRATVTEFTQRGEMAVAVAQQVNTDMEGAGGAWTILGLLPLFEPAQVGNVHQIAMAGNFGIKVKLITGEPLTTAKNTAECLQIGSNIYSSSSILNHQKESITLLTVDDLIERADGFAELVPEDKCLIVKRLKMKKHTCGMTGHGVGDTRALKEANVGIAIVDASAAACSAADVVLTKPGISAIIEAARASRAFFLNLKNYTIYTISMTVHIMLGFMLLALVWRVDFPPFMLLVIAFLNQGSVIFGIAKDKPEPLSRHSWKLRDMFVTGILFGGYLAVMTILFFWVAIKTDFFSRSLKLSSLQSTSSINLQKAASAMYLQVSIISEVLLFVTRSYRWSFIDRPSKLFAAAIFGSQLIATLIAVYANWSFAGINGIGWGWAGVIWLYNLVTYMTLDAIKIFIRYALAKLASRLEWVDSQRVLQGSGRPN</sequence>
<dbReference type="SMART" id="SM00831">
    <property type="entry name" value="Cation_ATPase_N"/>
    <property type="match status" value="1"/>
</dbReference>
<feature type="transmembrane region" description="Helical" evidence="17">
    <location>
        <begin position="795"/>
        <end position="814"/>
    </location>
</feature>
<evidence type="ECO:0000256" key="8">
    <source>
        <dbReference type="ARBA" id="ARBA00022741"/>
    </source>
</evidence>
<dbReference type="InterPro" id="IPR001757">
    <property type="entry name" value="P_typ_ATPase"/>
</dbReference>
<keyword evidence="20" id="KW-1185">Reference proteome</keyword>
<dbReference type="GO" id="GO:0016887">
    <property type="term" value="F:ATP hydrolysis activity"/>
    <property type="evidence" value="ECO:0007669"/>
    <property type="project" value="InterPro"/>
</dbReference>
<dbReference type="GO" id="GO:0046872">
    <property type="term" value="F:metal ion binding"/>
    <property type="evidence" value="ECO:0007669"/>
    <property type="project" value="UniProtKB-KW"/>
</dbReference>
<organism evidence="19 20">
    <name type="scientific">Papaver nudicaule</name>
    <name type="common">Iceland poppy</name>
    <dbReference type="NCBI Taxonomy" id="74823"/>
    <lineage>
        <taxon>Eukaryota</taxon>
        <taxon>Viridiplantae</taxon>
        <taxon>Streptophyta</taxon>
        <taxon>Embryophyta</taxon>
        <taxon>Tracheophyta</taxon>
        <taxon>Spermatophyta</taxon>
        <taxon>Magnoliopsida</taxon>
        <taxon>Ranunculales</taxon>
        <taxon>Papaveraceae</taxon>
        <taxon>Papaveroideae</taxon>
        <taxon>Papaver</taxon>
    </lineage>
</organism>
<dbReference type="Pfam" id="PF00122">
    <property type="entry name" value="E1-E2_ATPase"/>
    <property type="match status" value="1"/>
</dbReference>
<dbReference type="GO" id="GO:0120029">
    <property type="term" value="P:proton export across plasma membrane"/>
    <property type="evidence" value="ECO:0007669"/>
    <property type="project" value="UniProtKB-UniRule"/>
</dbReference>
<feature type="transmembrane region" description="Helical" evidence="17">
    <location>
        <begin position="765"/>
        <end position="783"/>
    </location>
</feature>
<evidence type="ECO:0000256" key="3">
    <source>
        <dbReference type="ARBA" id="ARBA00008804"/>
    </source>
</evidence>
<dbReference type="InterPro" id="IPR008250">
    <property type="entry name" value="ATPase_P-typ_transduc_dom_A_sf"/>
</dbReference>
<keyword evidence="6 17" id="KW-0812">Transmembrane</keyword>
<evidence type="ECO:0000256" key="11">
    <source>
        <dbReference type="ARBA" id="ARBA00022967"/>
    </source>
</evidence>
<evidence type="ECO:0000256" key="16">
    <source>
        <dbReference type="ARBA" id="ARBA00071631"/>
    </source>
</evidence>
<dbReference type="Gene3D" id="1.20.1110.10">
    <property type="entry name" value="Calcium-transporting ATPase, transmembrane domain"/>
    <property type="match status" value="1"/>
</dbReference>
<feature type="transmembrane region" description="Helical" evidence="17">
    <location>
        <begin position="718"/>
        <end position="737"/>
    </location>
</feature>
<evidence type="ECO:0000256" key="17">
    <source>
        <dbReference type="RuleBase" id="RU362083"/>
    </source>
</evidence>
<keyword evidence="11 17" id="KW-1278">Translocase</keyword>
<accession>A0AA41VZF1</accession>